<keyword evidence="2" id="KW-1185">Reference proteome</keyword>
<sequence length="115" mass="12473">MADGEPCERLPAQAAAAPDVPARRLRAEVQELREELAALVCCLAASGHLSPEGHSAEVHRRRFDAARRAFPSGVAEKATLWASLPLLGLLVVPRCRVWTRLGKVVRKGPGPSSWF</sequence>
<comment type="caution">
    <text evidence="1">The sequence shown here is derived from an EMBL/GenBank/DDBJ whole genome shotgun (WGS) entry which is preliminary data.</text>
</comment>
<protein>
    <submittedName>
        <fullName evidence="1">Uncharacterized protein</fullName>
    </submittedName>
</protein>
<proteinExistence type="predicted"/>
<dbReference type="EMBL" id="CAUYUJ010008914">
    <property type="protein sequence ID" value="CAK0825387.1"/>
    <property type="molecule type" value="Genomic_DNA"/>
</dbReference>
<gene>
    <name evidence="1" type="ORF">PCOR1329_LOCUS25522</name>
</gene>
<dbReference type="Proteomes" id="UP001189429">
    <property type="component" value="Unassembled WGS sequence"/>
</dbReference>
<name>A0ABN9S6Y7_9DINO</name>
<organism evidence="1 2">
    <name type="scientific">Prorocentrum cordatum</name>
    <dbReference type="NCBI Taxonomy" id="2364126"/>
    <lineage>
        <taxon>Eukaryota</taxon>
        <taxon>Sar</taxon>
        <taxon>Alveolata</taxon>
        <taxon>Dinophyceae</taxon>
        <taxon>Prorocentrales</taxon>
        <taxon>Prorocentraceae</taxon>
        <taxon>Prorocentrum</taxon>
    </lineage>
</organism>
<reference evidence="1" key="1">
    <citation type="submission" date="2023-10" db="EMBL/GenBank/DDBJ databases">
        <authorList>
            <person name="Chen Y."/>
            <person name="Shah S."/>
            <person name="Dougan E. K."/>
            <person name="Thang M."/>
            <person name="Chan C."/>
        </authorList>
    </citation>
    <scope>NUCLEOTIDE SEQUENCE [LARGE SCALE GENOMIC DNA]</scope>
</reference>
<evidence type="ECO:0000313" key="2">
    <source>
        <dbReference type="Proteomes" id="UP001189429"/>
    </source>
</evidence>
<accession>A0ABN9S6Y7</accession>
<evidence type="ECO:0000313" key="1">
    <source>
        <dbReference type="EMBL" id="CAK0825387.1"/>
    </source>
</evidence>